<sequence>MVKPPRRAMNFDLLGLASQTAEGDAPAPSQAKERLHTYLDVDLKTELAVHAAKKKKPLYVLLNEAVKAFLDWAEPRLQAGLPLPKGPEWKLGRFQSYLYPDLNDRMRNYAALVHTDLDIYELISLATDRYLHPERYVND</sequence>
<gene>
    <name evidence="1" type="ORF">GCM10008938_33340</name>
</gene>
<dbReference type="InterPro" id="IPR013321">
    <property type="entry name" value="Arc_rbn_hlx_hlx"/>
</dbReference>
<keyword evidence="2" id="KW-1185">Reference proteome</keyword>
<comment type="caution">
    <text evidence="1">The sequence shown here is derived from an EMBL/GenBank/DDBJ whole genome shotgun (WGS) entry which is preliminary data.</text>
</comment>
<dbReference type="Proteomes" id="UP000632222">
    <property type="component" value="Unassembled WGS sequence"/>
</dbReference>
<protein>
    <submittedName>
        <fullName evidence="1">Uncharacterized protein</fullName>
    </submittedName>
</protein>
<evidence type="ECO:0000313" key="2">
    <source>
        <dbReference type="Proteomes" id="UP000632222"/>
    </source>
</evidence>
<reference evidence="2" key="1">
    <citation type="journal article" date="2019" name="Int. J. Syst. Evol. Microbiol.">
        <title>The Global Catalogue of Microorganisms (GCM) 10K type strain sequencing project: providing services to taxonomists for standard genome sequencing and annotation.</title>
        <authorList>
            <consortium name="The Broad Institute Genomics Platform"/>
            <consortium name="The Broad Institute Genome Sequencing Center for Infectious Disease"/>
            <person name="Wu L."/>
            <person name="Ma J."/>
        </authorList>
    </citation>
    <scope>NUCLEOTIDE SEQUENCE [LARGE SCALE GENOMIC DNA]</scope>
    <source>
        <strain evidence="2">JCM 14370</strain>
    </source>
</reference>
<dbReference type="Gene3D" id="1.10.1220.10">
    <property type="entry name" value="Met repressor-like"/>
    <property type="match status" value="1"/>
</dbReference>
<dbReference type="EMBL" id="BMOD01000014">
    <property type="protein sequence ID" value="GGJ44467.1"/>
    <property type="molecule type" value="Genomic_DNA"/>
</dbReference>
<name>A0ABQ2D3C4_9DEIO</name>
<proteinExistence type="predicted"/>
<organism evidence="1 2">
    <name type="scientific">Deinococcus roseus</name>
    <dbReference type="NCBI Taxonomy" id="392414"/>
    <lineage>
        <taxon>Bacteria</taxon>
        <taxon>Thermotogati</taxon>
        <taxon>Deinococcota</taxon>
        <taxon>Deinococci</taxon>
        <taxon>Deinococcales</taxon>
        <taxon>Deinococcaceae</taxon>
        <taxon>Deinococcus</taxon>
    </lineage>
</organism>
<accession>A0ABQ2D3C4</accession>
<evidence type="ECO:0000313" key="1">
    <source>
        <dbReference type="EMBL" id="GGJ44467.1"/>
    </source>
</evidence>
<dbReference type="RefSeq" id="WP_189004411.1">
    <property type="nucleotide sequence ID" value="NZ_BMOD01000014.1"/>
</dbReference>